<dbReference type="PANTHER" id="PTHR10272:SF0">
    <property type="entry name" value="PLATELET-ACTIVATING FACTOR ACETYLHYDROLASE"/>
    <property type="match status" value="1"/>
</dbReference>
<evidence type="ECO:0000256" key="4">
    <source>
        <dbReference type="ARBA" id="ARBA00023098"/>
    </source>
</evidence>
<dbReference type="AlphaFoldDB" id="A0A2T9ZIE8"/>
<protein>
    <recommendedName>
        <fullName evidence="1">1-alkyl-2-acetylglycerophosphocholine esterase</fullName>
        <ecNumber evidence="1">3.1.1.47</ecNumber>
    </recommendedName>
</protein>
<dbReference type="GO" id="GO:0003847">
    <property type="term" value="F:1-alkyl-2-acetylglycerophosphocholine esterase activity"/>
    <property type="evidence" value="ECO:0007669"/>
    <property type="project" value="UniProtKB-EC"/>
</dbReference>
<reference evidence="6 7" key="1">
    <citation type="journal article" date="2018" name="MBio">
        <title>Comparative Genomics Reveals the Core Gene Toolbox for the Fungus-Insect Symbiosis.</title>
        <authorList>
            <person name="Wang Y."/>
            <person name="Stata M."/>
            <person name="Wang W."/>
            <person name="Stajich J.E."/>
            <person name="White M.M."/>
            <person name="Moncalvo J.M."/>
        </authorList>
    </citation>
    <scope>NUCLEOTIDE SEQUENCE [LARGE SCALE GENOMIC DNA]</scope>
    <source>
        <strain evidence="6 7">SC-DP-2</strain>
    </source>
</reference>
<evidence type="ECO:0000256" key="5">
    <source>
        <dbReference type="SAM" id="MobiDB-lite"/>
    </source>
</evidence>
<feature type="compositionally biased region" description="Basic and acidic residues" evidence="5">
    <location>
        <begin position="1"/>
        <end position="12"/>
    </location>
</feature>
<organism evidence="6 7">
    <name type="scientific">Smittium megazygosporum</name>
    <dbReference type="NCBI Taxonomy" id="133381"/>
    <lineage>
        <taxon>Eukaryota</taxon>
        <taxon>Fungi</taxon>
        <taxon>Fungi incertae sedis</taxon>
        <taxon>Zoopagomycota</taxon>
        <taxon>Kickxellomycotina</taxon>
        <taxon>Harpellomycetes</taxon>
        <taxon>Harpellales</taxon>
        <taxon>Legeriomycetaceae</taxon>
        <taxon>Smittium</taxon>
    </lineage>
</organism>
<feature type="compositionally biased region" description="Basic and acidic residues" evidence="5">
    <location>
        <begin position="348"/>
        <end position="357"/>
    </location>
</feature>
<feature type="compositionally biased region" description="Basic and acidic residues" evidence="5">
    <location>
        <begin position="184"/>
        <end position="196"/>
    </location>
</feature>
<gene>
    <name evidence="6" type="ORF">BB560_001223</name>
</gene>
<name>A0A2T9ZIE8_9FUNG</name>
<evidence type="ECO:0000256" key="2">
    <source>
        <dbReference type="ARBA" id="ARBA00022801"/>
    </source>
</evidence>
<keyword evidence="3" id="KW-0442">Lipid degradation</keyword>
<dbReference type="PANTHER" id="PTHR10272">
    <property type="entry name" value="PLATELET-ACTIVATING FACTOR ACETYLHYDROLASE"/>
    <property type="match status" value="1"/>
</dbReference>
<comment type="caution">
    <text evidence="6">The sequence shown here is derived from an EMBL/GenBank/DDBJ whole genome shotgun (WGS) entry which is preliminary data.</text>
</comment>
<keyword evidence="4" id="KW-0443">Lipid metabolism</keyword>
<feature type="region of interest" description="Disordered" evidence="5">
    <location>
        <begin position="1"/>
        <end position="39"/>
    </location>
</feature>
<evidence type="ECO:0000256" key="3">
    <source>
        <dbReference type="ARBA" id="ARBA00022963"/>
    </source>
</evidence>
<dbReference type="STRING" id="133381.A0A2T9ZIE8"/>
<dbReference type="InterPro" id="IPR029058">
    <property type="entry name" value="AB_hydrolase_fold"/>
</dbReference>
<evidence type="ECO:0000313" key="6">
    <source>
        <dbReference type="EMBL" id="PVV04277.1"/>
    </source>
</evidence>
<keyword evidence="2" id="KW-0378">Hydrolase</keyword>
<sequence>MASVKVDTDKSSSRPYMGIIDQQGGGEAGEISPGSKDKKKPGFLKQIKSAFKLFVPKVYDSSGPYHVGVFDHYFKPRPGFDFKSAFYFTESEIEQEFFPTELMFRVYYPTEKDIEKGEKIDWLPEPIDCYSHGYASFSKTPNFFSNTIFNVLRPHIRQPAYHFPKLLNPELLSYSSPSVSGVESIHENTKPSDNIKESVQIDSDSSKEKVNTISTEQSNGSDRPNEKLFPVAVFSHGLAGNRTTYSAVCRELASYGFIVIAIEHKDGSASATFLRDQDKSLLFQDFEKFRVKKNKQLEKTPDFVPMLDFGPERLAFQKRKLKMRLDEIDEVVNLLYNLNSAEPTTRNSLDESKDTKDAQSTNGDNPFASIGLEGKMDINNMIIAGHSFGGALALETIKRNNTGFSNGSKPFKAAVLLDPWMFSVDKEVPELGIPTLVLRSEDFSQYTENYEQELEYFRISLDKGEAGSLLSTHSLFYSATIKKIKHQHFSDMYSILPWVAKLNKPKFDLDPHQALSITNNLIIEFLRISYSKDLHEHPDNLNTLAEFDKKNMDYISFD</sequence>
<dbReference type="Gene3D" id="3.40.50.1820">
    <property type="entry name" value="alpha/beta hydrolase"/>
    <property type="match status" value="1"/>
</dbReference>
<dbReference type="EMBL" id="MBFS01000143">
    <property type="protein sequence ID" value="PVV04277.1"/>
    <property type="molecule type" value="Genomic_DNA"/>
</dbReference>
<feature type="compositionally biased region" description="Polar residues" evidence="5">
    <location>
        <begin position="211"/>
        <end position="222"/>
    </location>
</feature>
<proteinExistence type="predicted"/>
<feature type="region of interest" description="Disordered" evidence="5">
    <location>
        <begin position="183"/>
        <end position="224"/>
    </location>
</feature>
<dbReference type="OrthoDB" id="2363873at2759"/>
<evidence type="ECO:0000256" key="1">
    <source>
        <dbReference type="ARBA" id="ARBA00013201"/>
    </source>
</evidence>
<evidence type="ECO:0000313" key="7">
    <source>
        <dbReference type="Proteomes" id="UP000245609"/>
    </source>
</evidence>
<accession>A0A2T9ZIE8</accession>
<dbReference type="SUPFAM" id="SSF53474">
    <property type="entry name" value="alpha/beta-Hydrolases"/>
    <property type="match status" value="1"/>
</dbReference>
<dbReference type="GO" id="GO:0016042">
    <property type="term" value="P:lipid catabolic process"/>
    <property type="evidence" value="ECO:0007669"/>
    <property type="project" value="UniProtKB-KW"/>
</dbReference>
<keyword evidence="7" id="KW-1185">Reference proteome</keyword>
<dbReference type="EC" id="3.1.1.47" evidence="1"/>
<dbReference type="Proteomes" id="UP000245609">
    <property type="component" value="Unassembled WGS sequence"/>
</dbReference>
<dbReference type="Pfam" id="PF03403">
    <property type="entry name" value="PAF-AH_p_II"/>
    <property type="match status" value="2"/>
</dbReference>
<feature type="region of interest" description="Disordered" evidence="5">
    <location>
        <begin position="343"/>
        <end position="366"/>
    </location>
</feature>